<gene>
    <name evidence="8" type="ORF">KP79_PYT24416</name>
</gene>
<dbReference type="PANTHER" id="PTHR45702:SF6">
    <property type="entry name" value="DISINTEGRIN AND METALLOPROTEINASE DOMAIN-CONTAINING PROTEIN 17"/>
    <property type="match status" value="1"/>
</dbReference>
<dbReference type="GO" id="GO:0004222">
    <property type="term" value="F:metalloendopeptidase activity"/>
    <property type="evidence" value="ECO:0007669"/>
    <property type="project" value="InterPro"/>
</dbReference>
<dbReference type="SMART" id="SM00050">
    <property type="entry name" value="DISIN"/>
    <property type="match status" value="1"/>
</dbReference>
<dbReference type="OrthoDB" id="2131567at2759"/>
<dbReference type="FunFam" id="4.10.70.10:FF:000003">
    <property type="entry name" value="Disintegrin and metalloproteinase domain-containing protein 17"/>
    <property type="match status" value="1"/>
</dbReference>
<accession>A0A210QA07</accession>
<evidence type="ECO:0000256" key="1">
    <source>
        <dbReference type="ARBA" id="ARBA00023157"/>
    </source>
</evidence>
<feature type="domain" description="Disintegrin" evidence="6">
    <location>
        <begin position="465"/>
        <end position="557"/>
    </location>
</feature>
<dbReference type="Gene3D" id="4.10.70.10">
    <property type="entry name" value="Disintegrin domain"/>
    <property type="match status" value="1"/>
</dbReference>
<name>A0A210QA07_MIZYE</name>
<feature type="binding site" evidence="2">
    <location>
        <position position="405"/>
    </location>
    <ligand>
        <name>Zn(2+)</name>
        <dbReference type="ChEBI" id="CHEBI:29105"/>
        <note>catalytic</note>
    </ligand>
</feature>
<keyword evidence="9" id="KW-1185">Reference proteome</keyword>
<dbReference type="PROSITE" id="PS50215">
    <property type="entry name" value="ADAM_MEPRO"/>
    <property type="match status" value="1"/>
</dbReference>
<dbReference type="SUPFAM" id="SSF57552">
    <property type="entry name" value="Blood coagulation inhibitor (disintegrin)"/>
    <property type="match status" value="1"/>
</dbReference>
<dbReference type="GO" id="GO:0006509">
    <property type="term" value="P:membrane protein ectodomain proteolysis"/>
    <property type="evidence" value="ECO:0007669"/>
    <property type="project" value="TreeGrafter"/>
</dbReference>
<proteinExistence type="predicted"/>
<organism evidence="8 9">
    <name type="scientific">Mizuhopecten yessoensis</name>
    <name type="common">Japanese scallop</name>
    <name type="synonym">Patinopecten yessoensis</name>
    <dbReference type="NCBI Taxonomy" id="6573"/>
    <lineage>
        <taxon>Eukaryota</taxon>
        <taxon>Metazoa</taxon>
        <taxon>Spiralia</taxon>
        <taxon>Lophotrochozoa</taxon>
        <taxon>Mollusca</taxon>
        <taxon>Bivalvia</taxon>
        <taxon>Autobranchia</taxon>
        <taxon>Pteriomorphia</taxon>
        <taxon>Pectinida</taxon>
        <taxon>Pectinoidea</taxon>
        <taxon>Pectinidae</taxon>
        <taxon>Mizuhopecten</taxon>
    </lineage>
</organism>
<evidence type="ECO:0000259" key="7">
    <source>
        <dbReference type="PROSITE" id="PS50215"/>
    </source>
</evidence>
<dbReference type="InterPro" id="IPR032029">
    <property type="entry name" value="ADAM17_MPD"/>
</dbReference>
<dbReference type="AlphaFoldDB" id="A0A210QA07"/>
<evidence type="ECO:0000313" key="8">
    <source>
        <dbReference type="EMBL" id="OWF45574.1"/>
    </source>
</evidence>
<protein>
    <submittedName>
        <fullName evidence="8">ADAM 17-like protease</fullName>
    </submittedName>
</protein>
<keyword evidence="4" id="KW-0812">Transmembrane</keyword>
<evidence type="ECO:0000259" key="6">
    <source>
        <dbReference type="PROSITE" id="PS50214"/>
    </source>
</evidence>
<dbReference type="InterPro" id="IPR001762">
    <property type="entry name" value="Disintegrin_dom"/>
</dbReference>
<keyword evidence="5" id="KW-0732">Signal</keyword>
<keyword evidence="2" id="KW-0479">Metal-binding</keyword>
<feature type="region of interest" description="Disordered" evidence="3">
    <location>
        <begin position="744"/>
        <end position="778"/>
    </location>
</feature>
<dbReference type="InterPro" id="IPR002870">
    <property type="entry name" value="Peptidase_M12B_N"/>
</dbReference>
<comment type="caution">
    <text evidence="2">Lacks conserved residue(s) required for the propagation of feature annotation.</text>
</comment>
<feature type="transmembrane region" description="Helical" evidence="4">
    <location>
        <begin position="660"/>
        <end position="681"/>
    </location>
</feature>
<dbReference type="SUPFAM" id="SSF55486">
    <property type="entry name" value="Metalloproteases ('zincins'), catalytic domain"/>
    <property type="match status" value="1"/>
</dbReference>
<feature type="compositionally biased region" description="Basic residues" evidence="3">
    <location>
        <begin position="767"/>
        <end position="778"/>
    </location>
</feature>
<dbReference type="PANTHER" id="PTHR45702">
    <property type="entry name" value="ADAM10/ADAM17 METALLOPEPTIDASE FAMILY MEMBER"/>
    <property type="match status" value="1"/>
</dbReference>
<dbReference type="Pfam" id="PF16698">
    <property type="entry name" value="ADAM17_MPD"/>
    <property type="match status" value="1"/>
</dbReference>
<evidence type="ECO:0000256" key="3">
    <source>
        <dbReference type="SAM" id="MobiDB-lite"/>
    </source>
</evidence>
<evidence type="ECO:0000256" key="4">
    <source>
        <dbReference type="SAM" id="Phobius"/>
    </source>
</evidence>
<sequence>MSAVYRPYKMVWDIISLCVLLTVVLHGTQADLRDHVTEYEVLESVTVHSVKRRSTEDGTYRRPSKHVNFYAVGRNFSLQLKESLGIFSSNFKFQIVDEEGHMTEDKDLDKFNFYHGWVDGEDKSEVTAYFDGDAMTASIFLPRDELVIEPKWRHDGSKRKKGDNSMIVYRPKHMIMPKTEDQEQKGASFCGAVHADGAPDNELDQDLLHRLQDKELNKHHRSKRAAKTRCRLMAVADYRFYTNIGGSNKYTTANYIVAVINRANAIYERTNFGGTGYGFELEQLRLHEGYSPSDGFPYNVATPSWADMSGLLSTFSQSTTFRDYCLVHLFTHQGLNNIYGMGYIAGTSLAAAGGICSLSSTNGGTTYTYNTAVTTTSDASGNTILSRMSELVTAHELGHNWGSQHDQSGDCTPSSLIGDGKYLMYSYAVTGEDPNNDDFSTCSRTYISRVLAAKAGSCFQEATTSNLCGNGRIDVNEECDGGLLGKLGLDSCCSNECTLSTGSVCTPTNYPCCTTSCQMAATANNLVCAGAGAGTCLKETFCDGTSFTCPTPAPLADGTDCVDQGSCRNGVCLAYCEYRGMISCVCNDVSNSCRRCCRTSGVCSVANSTLFLAQDRPCTYGYCDSAGTCIKTEAGLADRFFDLIDKISIDYLVEAFRTNMVAFVQVFSLLVWVPLSCLCWCRDNRRRKKRENREDLSVRLDRKLIYDLDGEPVIVKKPTSRAHRNMRNMIPVPPIGGIRTLSARAPSEVSNSSRRRNQIAPLPLKENKRRARKREAQQ</sequence>
<comment type="caution">
    <text evidence="8">The sequence shown here is derived from an EMBL/GenBank/DDBJ whole genome shotgun (WGS) entry which is preliminary data.</text>
</comment>
<keyword evidence="4" id="KW-1133">Transmembrane helix</keyword>
<dbReference type="EMBL" id="NEDP02004467">
    <property type="protein sequence ID" value="OWF45574.1"/>
    <property type="molecule type" value="Genomic_DNA"/>
</dbReference>
<dbReference type="GO" id="GO:0005886">
    <property type="term" value="C:plasma membrane"/>
    <property type="evidence" value="ECO:0007669"/>
    <property type="project" value="TreeGrafter"/>
</dbReference>
<feature type="chain" id="PRO_5012735934" evidence="5">
    <location>
        <begin position="31"/>
        <end position="778"/>
    </location>
</feature>
<evidence type="ECO:0000256" key="5">
    <source>
        <dbReference type="SAM" id="SignalP"/>
    </source>
</evidence>
<dbReference type="GO" id="GO:0007219">
    <property type="term" value="P:Notch signaling pathway"/>
    <property type="evidence" value="ECO:0007669"/>
    <property type="project" value="TreeGrafter"/>
</dbReference>
<feature type="domain" description="Peptidase M12B" evidence="7">
    <location>
        <begin position="228"/>
        <end position="463"/>
    </location>
</feature>
<keyword evidence="2" id="KW-0862">Zinc</keyword>
<feature type="binding site" evidence="2">
    <location>
        <position position="395"/>
    </location>
    <ligand>
        <name>Zn(2+)</name>
        <dbReference type="ChEBI" id="CHEBI:29105"/>
        <note>catalytic</note>
    </ligand>
</feature>
<dbReference type="GO" id="GO:0046872">
    <property type="term" value="F:metal ion binding"/>
    <property type="evidence" value="ECO:0007669"/>
    <property type="project" value="UniProtKB-KW"/>
</dbReference>
<dbReference type="Gene3D" id="4.10.70.30">
    <property type="match status" value="1"/>
</dbReference>
<feature type="signal peptide" evidence="5">
    <location>
        <begin position="1"/>
        <end position="30"/>
    </location>
</feature>
<dbReference type="Proteomes" id="UP000242188">
    <property type="component" value="Unassembled WGS sequence"/>
</dbReference>
<dbReference type="InterPro" id="IPR024079">
    <property type="entry name" value="MetalloPept_cat_dom_sf"/>
</dbReference>
<keyword evidence="8" id="KW-0645">Protease</keyword>
<keyword evidence="4" id="KW-0472">Membrane</keyword>
<dbReference type="InterPro" id="IPR036436">
    <property type="entry name" value="Disintegrin_dom_sf"/>
</dbReference>
<dbReference type="PROSITE" id="PS50214">
    <property type="entry name" value="DISINTEGRIN_2"/>
    <property type="match status" value="1"/>
</dbReference>
<feature type="binding site" evidence="2">
    <location>
        <position position="399"/>
    </location>
    <ligand>
        <name>Zn(2+)</name>
        <dbReference type="ChEBI" id="CHEBI:29105"/>
        <note>catalytic</note>
    </ligand>
</feature>
<dbReference type="STRING" id="6573.A0A210QA07"/>
<dbReference type="Gene3D" id="3.40.390.10">
    <property type="entry name" value="Collagenase (Catalytic Domain)"/>
    <property type="match status" value="1"/>
</dbReference>
<keyword evidence="1" id="KW-1015">Disulfide bond</keyword>
<dbReference type="Pfam" id="PF13574">
    <property type="entry name" value="Reprolysin_2"/>
    <property type="match status" value="1"/>
</dbReference>
<feature type="active site" evidence="2">
    <location>
        <position position="396"/>
    </location>
</feature>
<reference evidence="8 9" key="1">
    <citation type="journal article" date="2017" name="Nat. Ecol. Evol.">
        <title>Scallop genome provides insights into evolution of bilaterian karyotype and development.</title>
        <authorList>
            <person name="Wang S."/>
            <person name="Zhang J."/>
            <person name="Jiao W."/>
            <person name="Li J."/>
            <person name="Xun X."/>
            <person name="Sun Y."/>
            <person name="Guo X."/>
            <person name="Huan P."/>
            <person name="Dong B."/>
            <person name="Zhang L."/>
            <person name="Hu X."/>
            <person name="Sun X."/>
            <person name="Wang J."/>
            <person name="Zhao C."/>
            <person name="Wang Y."/>
            <person name="Wang D."/>
            <person name="Huang X."/>
            <person name="Wang R."/>
            <person name="Lv J."/>
            <person name="Li Y."/>
            <person name="Zhang Z."/>
            <person name="Liu B."/>
            <person name="Lu W."/>
            <person name="Hui Y."/>
            <person name="Liang J."/>
            <person name="Zhou Z."/>
            <person name="Hou R."/>
            <person name="Li X."/>
            <person name="Liu Y."/>
            <person name="Li H."/>
            <person name="Ning X."/>
            <person name="Lin Y."/>
            <person name="Zhao L."/>
            <person name="Xing Q."/>
            <person name="Dou J."/>
            <person name="Li Y."/>
            <person name="Mao J."/>
            <person name="Guo H."/>
            <person name="Dou H."/>
            <person name="Li T."/>
            <person name="Mu C."/>
            <person name="Jiang W."/>
            <person name="Fu Q."/>
            <person name="Fu X."/>
            <person name="Miao Y."/>
            <person name="Liu J."/>
            <person name="Yu Q."/>
            <person name="Li R."/>
            <person name="Liao H."/>
            <person name="Li X."/>
            <person name="Kong Y."/>
            <person name="Jiang Z."/>
            <person name="Chourrout D."/>
            <person name="Li R."/>
            <person name="Bao Z."/>
        </authorList>
    </citation>
    <scope>NUCLEOTIDE SEQUENCE [LARGE SCALE GENOMIC DNA]</scope>
    <source>
        <strain evidence="8 9">PY_sf001</strain>
    </source>
</reference>
<evidence type="ECO:0000313" key="9">
    <source>
        <dbReference type="Proteomes" id="UP000242188"/>
    </source>
</evidence>
<dbReference type="Pfam" id="PF01562">
    <property type="entry name" value="Pep_M12B_propep"/>
    <property type="match status" value="1"/>
</dbReference>
<keyword evidence="8" id="KW-0378">Hydrolase</keyword>
<evidence type="ECO:0000256" key="2">
    <source>
        <dbReference type="PROSITE-ProRule" id="PRU00276"/>
    </source>
</evidence>
<dbReference type="InterPro" id="IPR001590">
    <property type="entry name" value="Peptidase_M12B"/>
</dbReference>
<dbReference type="InterPro" id="IPR051489">
    <property type="entry name" value="ADAM_Metalloproteinase"/>
</dbReference>